<dbReference type="OrthoDB" id="6630808at2"/>
<protein>
    <submittedName>
        <fullName evidence="1">Uncharacterized protein</fullName>
    </submittedName>
</protein>
<dbReference type="EMBL" id="QGLR01000002">
    <property type="protein sequence ID" value="PXZ08703.1"/>
    <property type="molecule type" value="Genomic_DNA"/>
</dbReference>
<gene>
    <name evidence="1" type="ORF">DKK70_00910</name>
</gene>
<accession>A0A2V4E830</accession>
<dbReference type="RefSeq" id="WP_086362884.1">
    <property type="nucleotide sequence ID" value="NZ_QGLR01000002.1"/>
</dbReference>
<sequence length="153" mass="18152">MIKWQQLVNVLGKSENSSEFYTLKDEIGENPEISEDLIEYNDPDRTKYYEFFQTGMLIGFRKKYLNHIQFFCKEKDNYSIYHGKLLNGIDFQYTEKMVIELLGKPLKVGGNEQSPFLGYVNRWILYHMTHYSLHFEFNKNGTLCLITLAVLIR</sequence>
<proteinExistence type="predicted"/>
<dbReference type="AlphaFoldDB" id="A0A2V4E830"/>
<reference evidence="1 2" key="1">
    <citation type="submission" date="2018-05" db="EMBL/GenBank/DDBJ databases">
        <title>Reference genomes for bee gut microbiota database.</title>
        <authorList>
            <person name="Ellegaard K.M."/>
        </authorList>
    </citation>
    <scope>NUCLEOTIDE SEQUENCE [LARGE SCALE GENOMIC DNA]</scope>
    <source>
        <strain evidence="1 2">ESL0182</strain>
    </source>
</reference>
<name>A0A2V4E830_9GAMM</name>
<organism evidence="1 2">
    <name type="scientific">Gilliamella apicola</name>
    <dbReference type="NCBI Taxonomy" id="1196095"/>
    <lineage>
        <taxon>Bacteria</taxon>
        <taxon>Pseudomonadati</taxon>
        <taxon>Pseudomonadota</taxon>
        <taxon>Gammaproteobacteria</taxon>
        <taxon>Orbales</taxon>
        <taxon>Orbaceae</taxon>
        <taxon>Gilliamella</taxon>
    </lineage>
</organism>
<evidence type="ECO:0000313" key="2">
    <source>
        <dbReference type="Proteomes" id="UP000247932"/>
    </source>
</evidence>
<comment type="caution">
    <text evidence="1">The sequence shown here is derived from an EMBL/GenBank/DDBJ whole genome shotgun (WGS) entry which is preliminary data.</text>
</comment>
<evidence type="ECO:0000313" key="1">
    <source>
        <dbReference type="EMBL" id="PXZ08703.1"/>
    </source>
</evidence>
<keyword evidence="2" id="KW-1185">Reference proteome</keyword>
<dbReference type="Proteomes" id="UP000247932">
    <property type="component" value="Unassembled WGS sequence"/>
</dbReference>